<gene>
    <name evidence="1" type="ORF">TVY486_1008370</name>
</gene>
<name>G0U7D3_TRYVY</name>
<dbReference type="SUPFAM" id="SSF52540">
    <property type="entry name" value="P-loop containing nucleoside triphosphate hydrolases"/>
    <property type="match status" value="1"/>
</dbReference>
<dbReference type="Gene3D" id="3.40.50.300">
    <property type="entry name" value="P-loop containing nucleotide triphosphate hydrolases"/>
    <property type="match status" value="1"/>
</dbReference>
<protein>
    <submittedName>
        <fullName evidence="1">Putative small G protein</fullName>
    </submittedName>
</protein>
<dbReference type="GO" id="GO:0005525">
    <property type="term" value="F:GTP binding"/>
    <property type="evidence" value="ECO:0007669"/>
    <property type="project" value="InterPro"/>
</dbReference>
<dbReference type="VEuPathDB" id="TriTrypDB:TvY486_1008370"/>
<dbReference type="PANTHER" id="PTHR14932">
    <property type="entry name" value="RAS GTPASE-RELATED"/>
    <property type="match status" value="1"/>
</dbReference>
<dbReference type="GO" id="GO:0005829">
    <property type="term" value="C:cytosol"/>
    <property type="evidence" value="ECO:0007669"/>
    <property type="project" value="TreeGrafter"/>
</dbReference>
<dbReference type="EMBL" id="HE573026">
    <property type="protein sequence ID" value="CCC51791.1"/>
    <property type="molecule type" value="Genomic_DNA"/>
</dbReference>
<dbReference type="InterPro" id="IPR040385">
    <property type="entry name" value="RABL6"/>
</dbReference>
<evidence type="ECO:0000313" key="1">
    <source>
        <dbReference type="EMBL" id="CCC51791.1"/>
    </source>
</evidence>
<dbReference type="PANTHER" id="PTHR14932:SF1">
    <property type="entry name" value="RAB-LIKE PROTEIN 6"/>
    <property type="match status" value="1"/>
</dbReference>
<dbReference type="InterPro" id="IPR027417">
    <property type="entry name" value="P-loop_NTPase"/>
</dbReference>
<sequence>MSFLNTVKATFGYWQKPTLSDGVRVVQSEPSQPRGQVSRFSVASRPHIWPIHPEVQREIQAGAHLNMKAVVRGMRCTGKSTVVSRLCGHSVGYEYIPSCEMTAGTFFYRGRTSAVTTINCIGAKVELWDVADTSGSPSASAVGPAVSNAGVYCNCHLAAFVIDRTRRETFDYAMREVHHVPITTCILFILNFHDAPLETHVVSEEELDMVCRTVRRTTSPSFALACAGGVPPRSLSAPAMWVSISAATGYGVDLLRDAFEVPYLFLNVLTYESKLLVCFRAMDQHHSQLLSEQVRALQAEREKQRSYQCSEGCCTVSPANSCSLDGTSTMKEAPILNSAPDSFGGYFVQGEPMLCNGKKGNTREEKGNVADGFSDGSVATVSPTIENVHRNGGVNPLVKGLAGQLYSAVSEDVGNCTRIMGNNDRLLEPYHCTESVGTTNGTAPAPSDNLPFGEAHSDSLHDVRAVALGVDGAPILDAFSQVEGKEGQRTGEAILVHGDNV</sequence>
<organism evidence="1">
    <name type="scientific">Trypanosoma vivax (strain Y486)</name>
    <dbReference type="NCBI Taxonomy" id="1055687"/>
    <lineage>
        <taxon>Eukaryota</taxon>
        <taxon>Discoba</taxon>
        <taxon>Euglenozoa</taxon>
        <taxon>Kinetoplastea</taxon>
        <taxon>Metakinetoplastina</taxon>
        <taxon>Trypanosomatida</taxon>
        <taxon>Trypanosomatidae</taxon>
        <taxon>Trypanosoma</taxon>
        <taxon>Duttonella</taxon>
    </lineage>
</organism>
<dbReference type="CDD" id="cd00882">
    <property type="entry name" value="Ras_like_GTPase"/>
    <property type="match status" value="1"/>
</dbReference>
<reference evidence="1" key="1">
    <citation type="journal article" date="2012" name="Proc. Natl. Acad. Sci. U.S.A.">
        <title>Antigenic diversity is generated by distinct evolutionary mechanisms in African trypanosome species.</title>
        <authorList>
            <person name="Jackson A.P."/>
            <person name="Berry A."/>
            <person name="Aslett M."/>
            <person name="Allison H.C."/>
            <person name="Burton P."/>
            <person name="Vavrova-Anderson J."/>
            <person name="Brown R."/>
            <person name="Browne H."/>
            <person name="Corton N."/>
            <person name="Hauser H."/>
            <person name="Gamble J."/>
            <person name="Gilderthorp R."/>
            <person name="Marcello L."/>
            <person name="McQuillan J."/>
            <person name="Otto T.D."/>
            <person name="Quail M.A."/>
            <person name="Sanders M.J."/>
            <person name="van Tonder A."/>
            <person name="Ginger M.L."/>
            <person name="Field M.C."/>
            <person name="Barry J.D."/>
            <person name="Hertz-Fowler C."/>
            <person name="Berriman M."/>
        </authorList>
    </citation>
    <scope>NUCLEOTIDE SEQUENCE</scope>
    <source>
        <strain evidence="1">Y486</strain>
    </source>
</reference>
<accession>G0U7D3</accession>
<proteinExistence type="predicted"/>
<dbReference type="GO" id="GO:0005634">
    <property type="term" value="C:nucleus"/>
    <property type="evidence" value="ECO:0007669"/>
    <property type="project" value="TreeGrafter"/>
</dbReference>
<dbReference type="AlphaFoldDB" id="G0U7D3"/>